<evidence type="ECO:0000313" key="2">
    <source>
        <dbReference type="EMBL" id="TWJ16318.1"/>
    </source>
</evidence>
<accession>A0A562VEN1</accession>
<feature type="transmembrane region" description="Helical" evidence="1">
    <location>
        <begin position="49"/>
        <end position="67"/>
    </location>
</feature>
<evidence type="ECO:0000313" key="3">
    <source>
        <dbReference type="Proteomes" id="UP000321617"/>
    </source>
</evidence>
<feature type="transmembrane region" description="Helical" evidence="1">
    <location>
        <begin position="24"/>
        <end position="43"/>
    </location>
</feature>
<proteinExistence type="predicted"/>
<name>A0A562VEN1_9ACTN</name>
<keyword evidence="1" id="KW-0472">Membrane</keyword>
<protein>
    <submittedName>
        <fullName evidence="2">Uncharacterized protein</fullName>
    </submittedName>
</protein>
<keyword evidence="3" id="KW-1185">Reference proteome</keyword>
<sequence>MPLDSDDIGTLTSRVRVENRMRMLIPYMLVADAVAAVFLYLVLESPANYIAAPAMIVIGLAGTFVLSRSVGAGNAKQVLDGMQPTAWMRVEAIGDRGRPPYTWSFRILDEPGRFVHASASTTRDFEFRAGEQYLLYGFGDPDKPYGKTVYFTDVQQTRRHWDFRVQLSDEEWSTVSTG</sequence>
<comment type="caution">
    <text evidence="2">The sequence shown here is derived from an EMBL/GenBank/DDBJ whole genome shotgun (WGS) entry which is preliminary data.</text>
</comment>
<keyword evidence="1" id="KW-1133">Transmembrane helix</keyword>
<keyword evidence="1" id="KW-0812">Transmembrane</keyword>
<reference evidence="2 3" key="1">
    <citation type="journal article" date="2013" name="Stand. Genomic Sci.">
        <title>Genomic Encyclopedia of Type Strains, Phase I: The one thousand microbial genomes (KMG-I) project.</title>
        <authorList>
            <person name="Kyrpides N.C."/>
            <person name="Woyke T."/>
            <person name="Eisen J.A."/>
            <person name="Garrity G."/>
            <person name="Lilburn T.G."/>
            <person name="Beck B.J."/>
            <person name="Whitman W.B."/>
            <person name="Hugenholtz P."/>
            <person name="Klenk H.P."/>
        </authorList>
    </citation>
    <scope>NUCLEOTIDE SEQUENCE [LARGE SCALE GENOMIC DNA]</scope>
    <source>
        <strain evidence="2 3">DSM 45044</strain>
    </source>
</reference>
<organism evidence="2 3">
    <name type="scientific">Stackebrandtia albiflava</name>
    <dbReference type="NCBI Taxonomy" id="406432"/>
    <lineage>
        <taxon>Bacteria</taxon>
        <taxon>Bacillati</taxon>
        <taxon>Actinomycetota</taxon>
        <taxon>Actinomycetes</taxon>
        <taxon>Glycomycetales</taxon>
        <taxon>Glycomycetaceae</taxon>
        <taxon>Stackebrandtia</taxon>
    </lineage>
</organism>
<dbReference type="Proteomes" id="UP000321617">
    <property type="component" value="Unassembled WGS sequence"/>
</dbReference>
<dbReference type="EMBL" id="VLLL01000005">
    <property type="protein sequence ID" value="TWJ16318.1"/>
    <property type="molecule type" value="Genomic_DNA"/>
</dbReference>
<dbReference type="AlphaFoldDB" id="A0A562VEN1"/>
<gene>
    <name evidence="2" type="ORF">LX16_2047</name>
</gene>
<dbReference type="RefSeq" id="WP_147136546.1">
    <property type="nucleotide sequence ID" value="NZ_BAABIJ010000001.1"/>
</dbReference>
<evidence type="ECO:0000256" key="1">
    <source>
        <dbReference type="SAM" id="Phobius"/>
    </source>
</evidence>